<dbReference type="PROSITE" id="PS51456">
    <property type="entry name" value="MYOSIN_MOTOR"/>
    <property type="match status" value="1"/>
</dbReference>
<keyword evidence="2 6" id="KW-0067">ATP-binding</keyword>
<dbReference type="PANTHER" id="PTHR13140:SF706">
    <property type="entry name" value="DILUTE CLASS UNCONVENTIONAL MYOSIN, ISOFORM C"/>
    <property type="match status" value="1"/>
</dbReference>
<dbReference type="InterPro" id="IPR001609">
    <property type="entry name" value="Myosin_head_motor_dom-like"/>
</dbReference>
<dbReference type="InterPro" id="IPR027417">
    <property type="entry name" value="P-loop_NTPase"/>
</dbReference>
<evidence type="ECO:0000256" key="2">
    <source>
        <dbReference type="ARBA" id="ARBA00022840"/>
    </source>
</evidence>
<keyword evidence="5 6" id="KW-0009">Actin-binding</keyword>
<keyword evidence="1 6" id="KW-0547">Nucleotide-binding</keyword>
<evidence type="ECO:0000256" key="6">
    <source>
        <dbReference type="PROSITE-ProRule" id="PRU00782"/>
    </source>
</evidence>
<dbReference type="Proteomes" id="UP000654075">
    <property type="component" value="Unassembled WGS sequence"/>
</dbReference>
<comment type="similarity">
    <text evidence="6">Belongs to the TRAFAC class myosin-kinesin ATPase superfamily. Myosin family.</text>
</comment>
<dbReference type="EMBL" id="CAJNNV010027667">
    <property type="protein sequence ID" value="CAE8621194.1"/>
    <property type="molecule type" value="Genomic_DNA"/>
</dbReference>
<reference evidence="9" key="1">
    <citation type="submission" date="2021-02" db="EMBL/GenBank/DDBJ databases">
        <authorList>
            <person name="Dougan E. K."/>
            <person name="Rhodes N."/>
            <person name="Thang M."/>
            <person name="Chan C."/>
        </authorList>
    </citation>
    <scope>NUCLEOTIDE SEQUENCE</scope>
</reference>
<keyword evidence="4 6" id="KW-0505">Motor protein</keyword>
<feature type="region of interest" description="Disordered" evidence="7">
    <location>
        <begin position="1140"/>
        <end position="1197"/>
    </location>
</feature>
<dbReference type="PANTHER" id="PTHR13140">
    <property type="entry name" value="MYOSIN"/>
    <property type="match status" value="1"/>
</dbReference>
<protein>
    <recommendedName>
        <fullName evidence="8">Myosin motor domain-containing protein</fullName>
    </recommendedName>
</protein>
<keyword evidence="3 6" id="KW-0518">Myosin</keyword>
<dbReference type="GO" id="GO:0005737">
    <property type="term" value="C:cytoplasm"/>
    <property type="evidence" value="ECO:0007669"/>
    <property type="project" value="TreeGrafter"/>
</dbReference>
<dbReference type="CDD" id="cd00124">
    <property type="entry name" value="MYSc"/>
    <property type="match status" value="1"/>
</dbReference>
<accession>A0A813GER3</accession>
<evidence type="ECO:0000256" key="3">
    <source>
        <dbReference type="ARBA" id="ARBA00023123"/>
    </source>
</evidence>
<evidence type="ECO:0000259" key="8">
    <source>
        <dbReference type="PROSITE" id="PS51456"/>
    </source>
</evidence>
<dbReference type="GO" id="GO:0051015">
    <property type="term" value="F:actin filament binding"/>
    <property type="evidence" value="ECO:0007669"/>
    <property type="project" value="TreeGrafter"/>
</dbReference>
<dbReference type="PRINTS" id="PR00193">
    <property type="entry name" value="MYOSINHEAVY"/>
</dbReference>
<dbReference type="SUPFAM" id="SSF52540">
    <property type="entry name" value="P-loop containing nucleoside triphosphate hydrolases"/>
    <property type="match status" value="1"/>
</dbReference>
<feature type="compositionally biased region" description="Polar residues" evidence="7">
    <location>
        <begin position="1083"/>
        <end position="1098"/>
    </location>
</feature>
<name>A0A813GER3_POLGL</name>
<feature type="non-terminal residue" evidence="9">
    <location>
        <position position="1"/>
    </location>
</feature>
<feature type="domain" description="Myosin motor" evidence="8">
    <location>
        <begin position="71"/>
        <end position="778"/>
    </location>
</feature>
<dbReference type="InterPro" id="IPR036961">
    <property type="entry name" value="Kinesin_motor_dom_sf"/>
</dbReference>
<evidence type="ECO:0000256" key="5">
    <source>
        <dbReference type="ARBA" id="ARBA00023203"/>
    </source>
</evidence>
<proteinExistence type="inferred from homology"/>
<dbReference type="SMART" id="SM00242">
    <property type="entry name" value="MYSc"/>
    <property type="match status" value="1"/>
</dbReference>
<feature type="region of interest" description="Disordered" evidence="7">
    <location>
        <begin position="980"/>
        <end position="1117"/>
    </location>
</feature>
<dbReference type="GO" id="GO:0016459">
    <property type="term" value="C:myosin complex"/>
    <property type="evidence" value="ECO:0007669"/>
    <property type="project" value="UniProtKB-KW"/>
</dbReference>
<dbReference type="AlphaFoldDB" id="A0A813GER3"/>
<dbReference type="GO" id="GO:0016020">
    <property type="term" value="C:membrane"/>
    <property type="evidence" value="ECO:0007669"/>
    <property type="project" value="TreeGrafter"/>
</dbReference>
<dbReference type="GO" id="GO:0005524">
    <property type="term" value="F:ATP binding"/>
    <property type="evidence" value="ECO:0007669"/>
    <property type="project" value="UniProtKB-UniRule"/>
</dbReference>
<organism evidence="9 10">
    <name type="scientific">Polarella glacialis</name>
    <name type="common">Dinoflagellate</name>
    <dbReference type="NCBI Taxonomy" id="89957"/>
    <lineage>
        <taxon>Eukaryota</taxon>
        <taxon>Sar</taxon>
        <taxon>Alveolata</taxon>
        <taxon>Dinophyceae</taxon>
        <taxon>Suessiales</taxon>
        <taxon>Suessiaceae</taxon>
        <taxon>Polarella</taxon>
    </lineage>
</organism>
<evidence type="ECO:0000313" key="9">
    <source>
        <dbReference type="EMBL" id="CAE8621194.1"/>
    </source>
</evidence>
<dbReference type="GO" id="GO:0007015">
    <property type="term" value="P:actin filament organization"/>
    <property type="evidence" value="ECO:0007669"/>
    <property type="project" value="TreeGrafter"/>
</dbReference>
<gene>
    <name evidence="9" type="ORF">PGLA1383_LOCUS38715</name>
</gene>
<comment type="caution">
    <text evidence="9">The sequence shown here is derived from an EMBL/GenBank/DDBJ whole genome shotgun (WGS) entry which is preliminary data.</text>
</comment>
<evidence type="ECO:0000256" key="1">
    <source>
        <dbReference type="ARBA" id="ARBA00022741"/>
    </source>
</evidence>
<dbReference type="Gene3D" id="1.10.10.820">
    <property type="match status" value="1"/>
</dbReference>
<feature type="binding site" evidence="6">
    <location>
        <begin position="165"/>
        <end position="172"/>
    </location>
    <ligand>
        <name>ATP</name>
        <dbReference type="ChEBI" id="CHEBI:30616"/>
    </ligand>
</feature>
<dbReference type="Gene3D" id="1.20.58.530">
    <property type="match status" value="1"/>
</dbReference>
<feature type="region of interest" description="Disordered" evidence="7">
    <location>
        <begin position="904"/>
        <end position="933"/>
    </location>
</feature>
<dbReference type="Gene3D" id="1.20.120.720">
    <property type="entry name" value="Myosin VI head, motor domain, U50 subdomain"/>
    <property type="match status" value="1"/>
</dbReference>
<keyword evidence="10" id="KW-1185">Reference proteome</keyword>
<dbReference type="OrthoDB" id="312459at2759"/>
<feature type="compositionally biased region" description="Basic and acidic residues" evidence="7">
    <location>
        <begin position="907"/>
        <end position="933"/>
    </location>
</feature>
<dbReference type="Gene3D" id="3.40.850.10">
    <property type="entry name" value="Kinesin motor domain"/>
    <property type="match status" value="1"/>
</dbReference>
<dbReference type="OMA" id="LNKGCTQ"/>
<dbReference type="GO" id="GO:0000146">
    <property type="term" value="F:microfilament motor activity"/>
    <property type="evidence" value="ECO:0007669"/>
    <property type="project" value="TreeGrafter"/>
</dbReference>
<dbReference type="Gene3D" id="1.20.5.4820">
    <property type="match status" value="1"/>
</dbReference>
<evidence type="ECO:0000256" key="4">
    <source>
        <dbReference type="ARBA" id="ARBA00023175"/>
    </source>
</evidence>
<sequence length="1197" mass="135772">MPVNDGNFSVGDLVYLPCPEKPEHKDLAFLPGTVREVAADGQLVVDLVAGGVLRQAAGEARARFVKDVNQSTSQDNTSLVHLNDATILENLEARHERDEIYTYTASVLLAMNPYKDISELYGDNQCTRYRGKHIGALPPHPYAIADTAYRALVRERRNQGLLISGESGAGKTETAKIVMQYLGFASGATSDLAAKIQARVLQAQPILESLGNSVTMRNSNSSRFGKYNRVFFDEAGTLVDAGITTYLLESSRVVVHSSRERTYHCFYEMLSGLPQEKLDEFQLKRGQKYRLLSSSGGEEESWGQQFHDRDVQNFTRLCDSLRTIGLSEADVDDCFKVLAGLVHLGDLASAASEEAEAAAASEDSSKSVELDDESLEAAAKMLGMDSSELGAVLKRRKLCVPGRNSFHEVPRTAAQFRQALHSLIKALYKRLFDRTVARINDSFKELQAQGADSADHPEWRHIGILDIYGFERLQRNSFEQLCINLANERLQQYFVENVLVAEQSLYKREGLPWMGLNLPDAAPVVNTISKIFLQLDELSQQFATGMEKVATDERFCQRTIEDASKDPQRKEVLKQLKMSNKRGSSANLALNEGFTIRHYAGQVEYTTKGWLDKNNDRLLPECEELICDSKNEFVKSLGDTDKNKVPFRSISKKYQADLETLLQTLSTCNLHYIRCFKPNEIQKPNIFNQRLVLDQIVQCGTIELVKIMHDGYPNRCPFEEITTRFQALLPESFQRYGMRTFIEALMLAYEVPKEEWALGMSRLFLKAGQLKALEDMRADGAAPDPEKLKLIVSGIIRKKWVRAGNAVKLCNFLPKFIAEVYATRAARALALHALVIARLQPKLEAARQRVFERRQAARRRLKAAFFSVRLVNAEMAQVHAKRRQRLVDALFLAARMNKRLQPWVAGAKERASESEKRREAERRREEERQVEARKQIEDERKRVEEERVQMEADMVAHKARKQIEDERKRVEEERVQMEADMVAHKAKMEEEKLQREEEEAAKKLQEEKRREQEEAEWQAKEKQKVDEERQHLEEERKAFEEQKKLFEQERRTSVVLQNCPSPSRAKAPIVEAEEDDDVPDSASALNAQQSGQQGQSPMDSEIQKQMDDRIKALERDMARKQEEVLEQMRILQEKNANLEARLTEERAVSSAAGTPTPGDRRRDASPIPLDEDEELSPPATPPAGSAARKAVAGRQSS</sequence>
<feature type="compositionally biased region" description="Basic and acidic residues" evidence="7">
    <location>
        <begin position="980"/>
        <end position="1052"/>
    </location>
</feature>
<feature type="compositionally biased region" description="Basic and acidic residues" evidence="7">
    <location>
        <begin position="1101"/>
        <end position="1117"/>
    </location>
</feature>
<evidence type="ECO:0000256" key="7">
    <source>
        <dbReference type="SAM" id="MobiDB-lite"/>
    </source>
</evidence>
<evidence type="ECO:0000313" key="10">
    <source>
        <dbReference type="Proteomes" id="UP000654075"/>
    </source>
</evidence>
<dbReference type="Pfam" id="PF00063">
    <property type="entry name" value="Myosin_head"/>
    <property type="match status" value="1"/>
</dbReference>
<feature type="region of interest" description="Actin-binding" evidence="6">
    <location>
        <begin position="658"/>
        <end position="680"/>
    </location>
</feature>